<sequence length="228" mass="25089">MHLTTHNPTPLYVVRTCGTTTLIDVYAFRRTLVTVPHVLARFPALSSPTTRCAGTSASRSLMPARYRLPCRLYRLPRSFVTALVHSCSYPPHFRPPRHLLLLLCVIRPAIARLSLSCHSSATAATLPHPLHPRLLLPHLLVVRPRTPACLSPPCHTPYAVSSPCTTPPMRLGLVPTPPAARHRTGSKRHALAAYDSRPRAESTARPPLRAALVAGIERPNSRLVDCFL</sequence>
<dbReference type="EMBL" id="JARJCN010000107">
    <property type="protein sequence ID" value="KAJ7074950.1"/>
    <property type="molecule type" value="Genomic_DNA"/>
</dbReference>
<organism evidence="2 3">
    <name type="scientific">Mycena belliarum</name>
    <dbReference type="NCBI Taxonomy" id="1033014"/>
    <lineage>
        <taxon>Eukaryota</taxon>
        <taxon>Fungi</taxon>
        <taxon>Dikarya</taxon>
        <taxon>Basidiomycota</taxon>
        <taxon>Agaricomycotina</taxon>
        <taxon>Agaricomycetes</taxon>
        <taxon>Agaricomycetidae</taxon>
        <taxon>Agaricales</taxon>
        <taxon>Marasmiineae</taxon>
        <taxon>Mycenaceae</taxon>
        <taxon>Mycena</taxon>
    </lineage>
</organism>
<keyword evidence="3" id="KW-1185">Reference proteome</keyword>
<accession>A0AAD6TQV9</accession>
<evidence type="ECO:0000313" key="2">
    <source>
        <dbReference type="EMBL" id="KAJ7074950.1"/>
    </source>
</evidence>
<gene>
    <name evidence="2" type="ORF">B0H15DRAFT_956915</name>
</gene>
<comment type="caution">
    <text evidence="2">The sequence shown here is derived from an EMBL/GenBank/DDBJ whole genome shotgun (WGS) entry which is preliminary data.</text>
</comment>
<reference evidence="2" key="1">
    <citation type="submission" date="2023-03" db="EMBL/GenBank/DDBJ databases">
        <title>Massive genome expansion in bonnet fungi (Mycena s.s.) driven by repeated elements and novel gene families across ecological guilds.</title>
        <authorList>
            <consortium name="Lawrence Berkeley National Laboratory"/>
            <person name="Harder C.B."/>
            <person name="Miyauchi S."/>
            <person name="Viragh M."/>
            <person name="Kuo A."/>
            <person name="Thoen E."/>
            <person name="Andreopoulos B."/>
            <person name="Lu D."/>
            <person name="Skrede I."/>
            <person name="Drula E."/>
            <person name="Henrissat B."/>
            <person name="Morin E."/>
            <person name="Kohler A."/>
            <person name="Barry K."/>
            <person name="LaButti K."/>
            <person name="Morin E."/>
            <person name="Salamov A."/>
            <person name="Lipzen A."/>
            <person name="Mereny Z."/>
            <person name="Hegedus B."/>
            <person name="Baldrian P."/>
            <person name="Stursova M."/>
            <person name="Weitz H."/>
            <person name="Taylor A."/>
            <person name="Grigoriev I.V."/>
            <person name="Nagy L.G."/>
            <person name="Martin F."/>
            <person name="Kauserud H."/>
        </authorList>
    </citation>
    <scope>NUCLEOTIDE SEQUENCE</scope>
    <source>
        <strain evidence="2">CBHHK173m</strain>
    </source>
</reference>
<evidence type="ECO:0000256" key="1">
    <source>
        <dbReference type="SAM" id="MobiDB-lite"/>
    </source>
</evidence>
<evidence type="ECO:0000313" key="3">
    <source>
        <dbReference type="Proteomes" id="UP001222325"/>
    </source>
</evidence>
<protein>
    <submittedName>
        <fullName evidence="2">Uncharacterized protein</fullName>
    </submittedName>
</protein>
<dbReference type="AlphaFoldDB" id="A0AAD6TQV9"/>
<name>A0AAD6TQV9_9AGAR</name>
<feature type="region of interest" description="Disordered" evidence="1">
    <location>
        <begin position="177"/>
        <end position="204"/>
    </location>
</feature>
<proteinExistence type="predicted"/>
<dbReference type="Proteomes" id="UP001222325">
    <property type="component" value="Unassembled WGS sequence"/>
</dbReference>
<feature type="compositionally biased region" description="Basic residues" evidence="1">
    <location>
        <begin position="180"/>
        <end position="190"/>
    </location>
</feature>